<dbReference type="InterPro" id="IPR036179">
    <property type="entry name" value="Ig-like_dom_sf"/>
</dbReference>
<organism evidence="1">
    <name type="scientific">Clastoptera arizonana</name>
    <name type="common">Arizona spittle bug</name>
    <dbReference type="NCBI Taxonomy" id="38151"/>
    <lineage>
        <taxon>Eukaryota</taxon>
        <taxon>Metazoa</taxon>
        <taxon>Ecdysozoa</taxon>
        <taxon>Arthropoda</taxon>
        <taxon>Hexapoda</taxon>
        <taxon>Insecta</taxon>
        <taxon>Pterygota</taxon>
        <taxon>Neoptera</taxon>
        <taxon>Paraneoptera</taxon>
        <taxon>Hemiptera</taxon>
        <taxon>Auchenorrhyncha</taxon>
        <taxon>Cercopoidea</taxon>
        <taxon>Clastopteridae</taxon>
        <taxon>Clastoptera</taxon>
    </lineage>
</organism>
<dbReference type="SUPFAM" id="SSF48726">
    <property type="entry name" value="Immunoglobulin"/>
    <property type="match status" value="1"/>
</dbReference>
<name>A0A1B6EFC0_9HEMI</name>
<sequence>MHRAMYILNPTTELSGEYKCFVSTFYDEDFMIKKMIVFSPEKKLEMVHQKTDVQGVNVSCSAYGIYPEPKITLVKDNNRINSQSPLQGVTVVTSSRSGQYDISASVILREEDLSTESPLYCELRIPHTSYTKRKKLEYYSKLESDSASRICISVTLIVLQILNLICTIC</sequence>
<accession>A0A1B6EFC0</accession>
<proteinExistence type="predicted"/>
<evidence type="ECO:0008006" key="2">
    <source>
        <dbReference type="Google" id="ProtNLM"/>
    </source>
</evidence>
<dbReference type="Gene3D" id="2.60.40.10">
    <property type="entry name" value="Immunoglobulins"/>
    <property type="match status" value="1"/>
</dbReference>
<evidence type="ECO:0000313" key="1">
    <source>
        <dbReference type="EMBL" id="JAS36600.1"/>
    </source>
</evidence>
<dbReference type="PANTHER" id="PTHR21261:SF2">
    <property type="entry name" value="GH04238P-RELATED"/>
    <property type="match status" value="1"/>
</dbReference>
<dbReference type="AlphaFoldDB" id="A0A1B6EFC0"/>
<dbReference type="PANTHER" id="PTHR21261">
    <property type="entry name" value="BEAT PROTEIN"/>
    <property type="match status" value="1"/>
</dbReference>
<gene>
    <name evidence="1" type="ORF">g.44620</name>
</gene>
<protein>
    <recommendedName>
        <fullName evidence="2">Ig-like domain-containing protein</fullName>
    </recommendedName>
</protein>
<reference evidence="1" key="1">
    <citation type="submission" date="2015-12" db="EMBL/GenBank/DDBJ databases">
        <title>De novo transcriptome assembly of four potential Pierce s Disease insect vectors from Arizona vineyards.</title>
        <authorList>
            <person name="Tassone E.E."/>
        </authorList>
    </citation>
    <scope>NUCLEOTIDE SEQUENCE</scope>
</reference>
<dbReference type="EMBL" id="GEDC01000698">
    <property type="protein sequence ID" value="JAS36600.1"/>
    <property type="molecule type" value="Transcribed_RNA"/>
</dbReference>
<dbReference type="InterPro" id="IPR013783">
    <property type="entry name" value="Ig-like_fold"/>
</dbReference>